<dbReference type="Proteomes" id="UP000095712">
    <property type="component" value="Unassembled WGS sequence"/>
</dbReference>
<gene>
    <name evidence="3" type="ORF">ERS852523_04019</name>
</gene>
<dbReference type="AlphaFoldDB" id="A0A174TVJ4"/>
<reference evidence="3 4" key="1">
    <citation type="submission" date="2015-09" db="EMBL/GenBank/DDBJ databases">
        <authorList>
            <consortium name="Pathogen Informatics"/>
        </authorList>
    </citation>
    <scope>NUCLEOTIDE SEQUENCE [LARGE SCALE GENOMIC DNA]</scope>
    <source>
        <strain evidence="3 4">2789STDY5834911</strain>
    </source>
</reference>
<dbReference type="Gene3D" id="2.60.40.1630">
    <property type="entry name" value="bacillus anthracis domain"/>
    <property type="match status" value="1"/>
</dbReference>
<evidence type="ECO:0000313" key="3">
    <source>
        <dbReference type="EMBL" id="CUQ11555.1"/>
    </source>
</evidence>
<feature type="region of interest" description="Disordered" evidence="1">
    <location>
        <begin position="125"/>
        <end position="150"/>
    </location>
</feature>
<accession>A0A174TVJ4</accession>
<dbReference type="OrthoDB" id="1827420at2"/>
<organism evidence="3 4">
    <name type="scientific">Blautia wexlerae</name>
    <dbReference type="NCBI Taxonomy" id="418240"/>
    <lineage>
        <taxon>Bacteria</taxon>
        <taxon>Bacillati</taxon>
        <taxon>Bacillota</taxon>
        <taxon>Clostridia</taxon>
        <taxon>Lachnospirales</taxon>
        <taxon>Lachnospiraceae</taxon>
        <taxon>Blautia</taxon>
    </lineage>
</organism>
<dbReference type="Pfam" id="PF13786">
    <property type="entry name" value="DUF4179"/>
    <property type="match status" value="1"/>
</dbReference>
<evidence type="ECO:0000256" key="1">
    <source>
        <dbReference type="SAM" id="MobiDB-lite"/>
    </source>
</evidence>
<dbReference type="EMBL" id="CZAW01000075">
    <property type="protein sequence ID" value="CUQ11555.1"/>
    <property type="molecule type" value="Genomic_DNA"/>
</dbReference>
<feature type="compositionally biased region" description="Polar residues" evidence="1">
    <location>
        <begin position="140"/>
        <end position="150"/>
    </location>
</feature>
<feature type="domain" description="DUF4179" evidence="2">
    <location>
        <begin position="37"/>
        <end position="119"/>
    </location>
</feature>
<evidence type="ECO:0000259" key="2">
    <source>
        <dbReference type="Pfam" id="PF13786"/>
    </source>
</evidence>
<proteinExistence type="predicted"/>
<dbReference type="InterPro" id="IPR025436">
    <property type="entry name" value="DUF4179"/>
</dbReference>
<evidence type="ECO:0000313" key="4">
    <source>
        <dbReference type="Proteomes" id="UP000095712"/>
    </source>
</evidence>
<dbReference type="RefSeq" id="WP_055153784.1">
    <property type="nucleotide sequence ID" value="NZ_CZAW01000075.1"/>
</dbReference>
<protein>
    <recommendedName>
        <fullName evidence="2">DUF4179 domain-containing protein</fullName>
    </recommendedName>
</protein>
<feature type="compositionally biased region" description="Basic and acidic residues" evidence="1">
    <location>
        <begin position="125"/>
        <end position="139"/>
    </location>
</feature>
<name>A0A174TVJ4_9FIRM</name>
<sequence length="399" mass="45574">MEKGFKTLELIGDLDDKYIYEASKPWKKQHRFSRMQRKWKIAAAGIILLITAGCTLKYQEDVKAALQRVTSWIGQALGIENGDTDSYTNVVGKSISRDGITITLNEIVMDSKNLWIAYSDSEDLNDKNHTGKEQTKKDLTSQNTDSDTQNTIEDKILFTEVRINGQEIHQGLGQRTVNNNALSENPITVEDFTIGEEINTERTVNIEFKVWSIAMSDAETWENIQKIQANTQPYTFKLTTSKEELEKNTVDINLDQNIKFDSNILNLTEFRWNPFESTIYGTYDGTVYIDSDYYLIGTDDQGNKICYQETGRNGEETAFQQTIDPEFTVYKEISPEAKLITLQLYEVKNDTTHQVFEEKTDKDSSDDVYEESAGYVYNEGESPTDDAIPIGDKFTVQIR</sequence>